<evidence type="ECO:0000256" key="6">
    <source>
        <dbReference type="ARBA" id="ARBA00023027"/>
    </source>
</evidence>
<dbReference type="PANTHER" id="PTHR13871:SF96">
    <property type="entry name" value="THIOREDOXIN DOMAIN-CONTAINING PROTEIN"/>
    <property type="match status" value="1"/>
</dbReference>
<comment type="similarity">
    <text evidence="7">Belongs to the nucleoredoxin family.</text>
</comment>
<protein>
    <recommendedName>
        <fullName evidence="1">protein-disulfide reductase</fullName>
        <ecNumber evidence="1">1.8.1.8</ecNumber>
    </recommendedName>
</protein>
<dbReference type="EMBL" id="JXTB01000150">
    <property type="protein sequence ID" value="PON58316.1"/>
    <property type="molecule type" value="Genomic_DNA"/>
</dbReference>
<evidence type="ECO:0000256" key="8">
    <source>
        <dbReference type="ARBA" id="ARBA00047388"/>
    </source>
</evidence>
<feature type="domain" description="Phorbol-ester/DAG-type" evidence="10">
    <location>
        <begin position="383"/>
        <end position="436"/>
    </location>
</feature>
<dbReference type="Proteomes" id="UP000237105">
    <property type="component" value="Unassembled WGS sequence"/>
</dbReference>
<dbReference type="GO" id="GO:0047134">
    <property type="term" value="F:protein-disulfide reductase [NAD(P)H] activity"/>
    <property type="evidence" value="ECO:0007669"/>
    <property type="project" value="UniProtKB-EC"/>
</dbReference>
<comment type="catalytic activity">
    <reaction evidence="9">
        <text>[protein]-dithiol + NADP(+) = [protein]-disulfide + NADPH + H(+)</text>
        <dbReference type="Rhea" id="RHEA:18753"/>
        <dbReference type="Rhea" id="RHEA-COMP:10593"/>
        <dbReference type="Rhea" id="RHEA-COMP:10594"/>
        <dbReference type="ChEBI" id="CHEBI:15378"/>
        <dbReference type="ChEBI" id="CHEBI:29950"/>
        <dbReference type="ChEBI" id="CHEBI:50058"/>
        <dbReference type="ChEBI" id="CHEBI:57783"/>
        <dbReference type="ChEBI" id="CHEBI:58349"/>
        <dbReference type="EC" id="1.8.1.8"/>
    </reaction>
</comment>
<dbReference type="PANTHER" id="PTHR13871">
    <property type="entry name" value="THIOREDOXIN"/>
    <property type="match status" value="1"/>
</dbReference>
<evidence type="ECO:0000256" key="7">
    <source>
        <dbReference type="ARBA" id="ARBA00025782"/>
    </source>
</evidence>
<dbReference type="Gene3D" id="3.40.30.10">
    <property type="entry name" value="Glutaredoxin"/>
    <property type="match status" value="2"/>
</dbReference>
<evidence type="ECO:0000256" key="3">
    <source>
        <dbReference type="ARBA" id="ARBA00022737"/>
    </source>
</evidence>
<evidence type="ECO:0000256" key="1">
    <source>
        <dbReference type="ARBA" id="ARBA00012612"/>
    </source>
</evidence>
<evidence type="ECO:0000313" key="12">
    <source>
        <dbReference type="EMBL" id="PON58316.1"/>
    </source>
</evidence>
<evidence type="ECO:0000256" key="4">
    <source>
        <dbReference type="ARBA" id="ARBA00022833"/>
    </source>
</evidence>
<dbReference type="InterPro" id="IPR013766">
    <property type="entry name" value="Thioredoxin_domain"/>
</dbReference>
<keyword evidence="12" id="KW-0418">Kinase</keyword>
<keyword evidence="3" id="KW-0677">Repeat</keyword>
<dbReference type="InterPro" id="IPR012336">
    <property type="entry name" value="Thioredoxin-like_fold"/>
</dbReference>
<keyword evidence="2" id="KW-0479">Metal-binding</keyword>
<dbReference type="PROSITE" id="PS51352">
    <property type="entry name" value="THIOREDOXIN_2"/>
    <property type="match status" value="1"/>
</dbReference>
<name>A0A2P5CB72_PARAD</name>
<evidence type="ECO:0000256" key="2">
    <source>
        <dbReference type="ARBA" id="ARBA00022723"/>
    </source>
</evidence>
<keyword evidence="6" id="KW-0520">NAD</keyword>
<dbReference type="CDD" id="cd00029">
    <property type="entry name" value="C1"/>
    <property type="match status" value="1"/>
</dbReference>
<gene>
    <name evidence="12" type="ORF">PanWU01x14_167080</name>
</gene>
<dbReference type="InterPro" id="IPR052259">
    <property type="entry name" value="Nucleoredoxin-like"/>
</dbReference>
<keyword evidence="12" id="KW-0808">Transferase</keyword>
<dbReference type="EC" id="1.8.1.8" evidence="1"/>
<proteinExistence type="inferred from homology"/>
<dbReference type="GO" id="GO:0016301">
    <property type="term" value="F:kinase activity"/>
    <property type="evidence" value="ECO:0007669"/>
    <property type="project" value="UniProtKB-KW"/>
</dbReference>
<dbReference type="InterPro" id="IPR046349">
    <property type="entry name" value="C1-like_sf"/>
</dbReference>
<dbReference type="AlphaFoldDB" id="A0A2P5CB72"/>
<dbReference type="PROSITE" id="PS50081">
    <property type="entry name" value="ZF_DAG_PE_2"/>
    <property type="match status" value="1"/>
</dbReference>
<comment type="caution">
    <text evidence="12">The sequence shown here is derived from an EMBL/GenBank/DDBJ whole genome shotgun (WGS) entry which is preliminary data.</text>
</comment>
<dbReference type="InterPro" id="IPR002219">
    <property type="entry name" value="PKC_DAG/PE"/>
</dbReference>
<evidence type="ECO:0000313" key="13">
    <source>
        <dbReference type="Proteomes" id="UP000237105"/>
    </source>
</evidence>
<evidence type="ECO:0000256" key="9">
    <source>
        <dbReference type="ARBA" id="ARBA00047804"/>
    </source>
</evidence>
<dbReference type="Pfam" id="PF13905">
    <property type="entry name" value="Thioredoxin_8"/>
    <property type="match status" value="1"/>
</dbReference>
<dbReference type="SUPFAM" id="SSF57889">
    <property type="entry name" value="Cysteine-rich domain"/>
    <property type="match status" value="1"/>
</dbReference>
<sequence>MGRDYRDFSCIIMACFPPSPMTRAGQGSRAIRCLPWSSGGRRSRLLTPSCRGKNWIGPNHLGGSEMDSVLASDGPWVYAEKKLRNHFLSFVLALKTRDYLVSNDGNQVHVSELEGKTVAPYFWPGDEFTPTLIDVYNKLKAKSEKFEILSILWPWNKMMKKSSIKNLKQCRGPDGKILKPNAVKLIDNYGVQGYPFTPERLDQIDKARLESQTLESLLVSGDKDFVIAKGVSKVPLSELVGKTILLCFLCSWCRVCTRFTPKLIEIYQDIKAKDDDFELIFICNCEQDTFDELLSSMPWLALPFDDDARRKTLMYSFKIRSTPNVVVIGPSGQTATSKSRELINVYGVNAYPFTEEHLQHLEEQMDEIAKGWPKKLKHALHAEHEFSPTRHDSVYWCEACLETGIGLYFKCEHCYFGLHPKCALKKHYEDIEEFFCEGNESHKV</sequence>
<reference evidence="13" key="1">
    <citation type="submission" date="2016-06" db="EMBL/GenBank/DDBJ databases">
        <title>Parallel loss of symbiosis genes in relatives of nitrogen-fixing non-legume Parasponia.</title>
        <authorList>
            <person name="Van Velzen R."/>
            <person name="Holmer R."/>
            <person name="Bu F."/>
            <person name="Rutten L."/>
            <person name="Van Zeijl A."/>
            <person name="Liu W."/>
            <person name="Santuari L."/>
            <person name="Cao Q."/>
            <person name="Sharma T."/>
            <person name="Shen D."/>
            <person name="Roswanjaya Y."/>
            <person name="Wardhani T."/>
            <person name="Kalhor M.S."/>
            <person name="Jansen J."/>
            <person name="Van den Hoogen J."/>
            <person name="Gungor B."/>
            <person name="Hartog M."/>
            <person name="Hontelez J."/>
            <person name="Verver J."/>
            <person name="Yang W.-C."/>
            <person name="Schijlen E."/>
            <person name="Repin R."/>
            <person name="Schilthuizen M."/>
            <person name="Schranz E."/>
            <person name="Heidstra R."/>
            <person name="Miyata K."/>
            <person name="Fedorova E."/>
            <person name="Kohlen W."/>
            <person name="Bisseling T."/>
            <person name="Smit S."/>
            <person name="Geurts R."/>
        </authorList>
    </citation>
    <scope>NUCLEOTIDE SEQUENCE [LARGE SCALE GENOMIC DNA]</scope>
    <source>
        <strain evidence="13">cv. WU1-14</strain>
    </source>
</reference>
<dbReference type="GO" id="GO:0046872">
    <property type="term" value="F:metal ion binding"/>
    <property type="evidence" value="ECO:0007669"/>
    <property type="project" value="UniProtKB-KW"/>
</dbReference>
<dbReference type="OrthoDB" id="409136at2759"/>
<evidence type="ECO:0000256" key="5">
    <source>
        <dbReference type="ARBA" id="ARBA00023002"/>
    </source>
</evidence>
<accession>A0A2P5CB72</accession>
<comment type="catalytic activity">
    <reaction evidence="8">
        <text>[protein]-dithiol + NAD(+) = [protein]-disulfide + NADH + H(+)</text>
        <dbReference type="Rhea" id="RHEA:18749"/>
        <dbReference type="Rhea" id="RHEA-COMP:10593"/>
        <dbReference type="Rhea" id="RHEA-COMP:10594"/>
        <dbReference type="ChEBI" id="CHEBI:15378"/>
        <dbReference type="ChEBI" id="CHEBI:29950"/>
        <dbReference type="ChEBI" id="CHEBI:50058"/>
        <dbReference type="ChEBI" id="CHEBI:57540"/>
        <dbReference type="ChEBI" id="CHEBI:57945"/>
        <dbReference type="EC" id="1.8.1.8"/>
    </reaction>
</comment>
<keyword evidence="13" id="KW-1185">Reference proteome</keyword>
<organism evidence="12 13">
    <name type="scientific">Parasponia andersonii</name>
    <name type="common">Sponia andersonii</name>
    <dbReference type="NCBI Taxonomy" id="3476"/>
    <lineage>
        <taxon>Eukaryota</taxon>
        <taxon>Viridiplantae</taxon>
        <taxon>Streptophyta</taxon>
        <taxon>Embryophyta</taxon>
        <taxon>Tracheophyta</taxon>
        <taxon>Spermatophyta</taxon>
        <taxon>Magnoliopsida</taxon>
        <taxon>eudicotyledons</taxon>
        <taxon>Gunneridae</taxon>
        <taxon>Pentapetalae</taxon>
        <taxon>rosids</taxon>
        <taxon>fabids</taxon>
        <taxon>Rosales</taxon>
        <taxon>Cannabaceae</taxon>
        <taxon>Parasponia</taxon>
    </lineage>
</organism>
<evidence type="ECO:0000259" key="10">
    <source>
        <dbReference type="PROSITE" id="PS50081"/>
    </source>
</evidence>
<dbReference type="SUPFAM" id="SSF52833">
    <property type="entry name" value="Thioredoxin-like"/>
    <property type="match status" value="1"/>
</dbReference>
<dbReference type="InterPro" id="IPR036249">
    <property type="entry name" value="Thioredoxin-like_sf"/>
</dbReference>
<keyword evidence="5" id="KW-0560">Oxidoreductase</keyword>
<keyword evidence="4" id="KW-0862">Zinc</keyword>
<feature type="domain" description="Thioredoxin" evidence="11">
    <location>
        <begin position="203"/>
        <end position="370"/>
    </location>
</feature>
<evidence type="ECO:0000259" key="11">
    <source>
        <dbReference type="PROSITE" id="PS51352"/>
    </source>
</evidence>